<feature type="domain" description="Glutamine amidotransferase type-2" evidence="2">
    <location>
        <begin position="5"/>
        <end position="237"/>
    </location>
</feature>
<evidence type="ECO:0000259" key="2">
    <source>
        <dbReference type="PROSITE" id="PS51278"/>
    </source>
</evidence>
<accession>A0A7C3VM40</accession>
<sequence>MCLMCELFALSCNRKDSAAFSLPLFARYHSPYWDGWGVGYYVGTHARVVRNIDDPNYSETFRHAVQKARSNIIIAHIRLATSGDVCPENCHPFRYRYLNRDWLFAHNGTIDIDYPSHVDGNNDSARAFSFMMDRIEEYMRGGRFRGIYPAVKYATRELLETYGGDLNYLLSDSNALFAFCNHRRMYMLRREKDYGGAILISTQKLTSENWVELPKNRVICVLRGEIFDSVMWWMIEN</sequence>
<organism evidence="3">
    <name type="scientific">Archaeoglobus fulgidus</name>
    <dbReference type="NCBI Taxonomy" id="2234"/>
    <lineage>
        <taxon>Archaea</taxon>
        <taxon>Methanobacteriati</taxon>
        <taxon>Methanobacteriota</taxon>
        <taxon>Archaeoglobi</taxon>
        <taxon>Archaeoglobales</taxon>
        <taxon>Archaeoglobaceae</taxon>
        <taxon>Archaeoglobus</taxon>
    </lineage>
</organism>
<dbReference type="EMBL" id="DSQD01000169">
    <property type="protein sequence ID" value="HGF87823.1"/>
    <property type="molecule type" value="Genomic_DNA"/>
</dbReference>
<dbReference type="PANTHER" id="PTHR42824">
    <property type="entry name" value="GLUTAMINE AMIDOTRANSFERASE"/>
    <property type="match status" value="1"/>
</dbReference>
<dbReference type="Gene3D" id="3.60.20.10">
    <property type="entry name" value="Glutamine Phosphoribosylpyrophosphate, subunit 1, domain 1"/>
    <property type="match status" value="1"/>
</dbReference>
<protein>
    <recommendedName>
        <fullName evidence="2">Glutamine amidotransferase type-2 domain-containing protein</fullName>
    </recommendedName>
</protein>
<dbReference type="InterPro" id="IPR017932">
    <property type="entry name" value="GATase_2_dom"/>
</dbReference>
<keyword evidence="1" id="KW-0315">Glutamine amidotransferase</keyword>
<comment type="caution">
    <text evidence="3">The sequence shown here is derived from an EMBL/GenBank/DDBJ whole genome shotgun (WGS) entry which is preliminary data.</text>
</comment>
<reference evidence="3" key="1">
    <citation type="journal article" date="2020" name="mSystems">
        <title>Genome- and Community-Level Interaction Insights into Carbon Utilization and Element Cycling Functions of Hydrothermarchaeota in Hydrothermal Sediment.</title>
        <authorList>
            <person name="Zhou Z."/>
            <person name="Liu Y."/>
            <person name="Xu W."/>
            <person name="Pan J."/>
            <person name="Luo Z.H."/>
            <person name="Li M."/>
        </authorList>
    </citation>
    <scope>NUCLEOTIDE SEQUENCE [LARGE SCALE GENOMIC DNA]</scope>
    <source>
        <strain evidence="3">SpSt-38</strain>
    </source>
</reference>
<dbReference type="Pfam" id="PF13230">
    <property type="entry name" value="GATase_4"/>
    <property type="match status" value="1"/>
</dbReference>
<evidence type="ECO:0000256" key="1">
    <source>
        <dbReference type="ARBA" id="ARBA00022962"/>
    </source>
</evidence>
<dbReference type="PROSITE" id="PS51278">
    <property type="entry name" value="GATASE_TYPE_2"/>
    <property type="match status" value="1"/>
</dbReference>
<dbReference type="PANTHER" id="PTHR42824:SF1">
    <property type="entry name" value="GLUTAMINE AMIDOTRANSFERASE YAFJ-RELATED"/>
    <property type="match status" value="1"/>
</dbReference>
<dbReference type="CDD" id="cd01908">
    <property type="entry name" value="YafJ"/>
    <property type="match status" value="1"/>
</dbReference>
<dbReference type="InterPro" id="IPR026869">
    <property type="entry name" value="EgtC-like"/>
</dbReference>
<proteinExistence type="predicted"/>
<dbReference type="SUPFAM" id="SSF56235">
    <property type="entry name" value="N-terminal nucleophile aminohydrolases (Ntn hydrolases)"/>
    <property type="match status" value="1"/>
</dbReference>
<gene>
    <name evidence="3" type="ORF">ENR21_05455</name>
</gene>
<dbReference type="AlphaFoldDB" id="A0A7C3VM40"/>
<evidence type="ECO:0000313" key="3">
    <source>
        <dbReference type="EMBL" id="HGF87823.1"/>
    </source>
</evidence>
<dbReference type="InterPro" id="IPR029055">
    <property type="entry name" value="Ntn_hydrolases_N"/>
</dbReference>
<name>A0A7C3VM40_ARCFL</name>